<feature type="transmembrane region" description="Helical" evidence="1">
    <location>
        <begin position="104"/>
        <end position="123"/>
    </location>
</feature>
<sequence length="150" mass="16229">MGTAVRRASVTALVTACITVVAYALATAAQYALGCYHLCSQAFFLLRCVRVTAAAAAEWRTLWLAMLCCAVLQAAVAALARRLPCRRRALACLQLEVTMVRHRMCARAGLLLLLAANPGYLFGRICTGFTFCFAAHDVANFVHFLRGGDN</sequence>
<keyword evidence="1" id="KW-0472">Membrane</keyword>
<name>A0A3B6QLU2_WHEAT</name>
<organism evidence="2">
    <name type="scientific">Triticum aestivum</name>
    <name type="common">Wheat</name>
    <dbReference type="NCBI Taxonomy" id="4565"/>
    <lineage>
        <taxon>Eukaryota</taxon>
        <taxon>Viridiplantae</taxon>
        <taxon>Streptophyta</taxon>
        <taxon>Embryophyta</taxon>
        <taxon>Tracheophyta</taxon>
        <taxon>Spermatophyta</taxon>
        <taxon>Magnoliopsida</taxon>
        <taxon>Liliopsida</taxon>
        <taxon>Poales</taxon>
        <taxon>Poaceae</taxon>
        <taxon>BOP clade</taxon>
        <taxon>Pooideae</taxon>
        <taxon>Triticodae</taxon>
        <taxon>Triticeae</taxon>
        <taxon>Triticinae</taxon>
        <taxon>Triticum</taxon>
    </lineage>
</organism>
<dbReference type="Gramene" id="TraesCAD_scaffold_064189_01G000100.1">
    <property type="protein sequence ID" value="TraesCAD_scaffold_064189_01G000100.1"/>
    <property type="gene ID" value="TraesCAD_scaffold_064189_01G000100"/>
</dbReference>
<reference evidence="2" key="1">
    <citation type="submission" date="2018-08" db="EMBL/GenBank/DDBJ databases">
        <authorList>
            <person name="Rossello M."/>
        </authorList>
    </citation>
    <scope>NUCLEOTIDE SEQUENCE [LARGE SCALE GENOMIC DNA]</scope>
    <source>
        <strain evidence="2">cv. Chinese Spring</strain>
    </source>
</reference>
<accession>A0A3B6QLU2</accession>
<dbReference type="Gramene" id="TraesCS6D03G0714500.1">
    <property type="protein sequence ID" value="TraesCS6D03G0714500.1.CDS"/>
    <property type="gene ID" value="TraesCS6D03G0714500"/>
</dbReference>
<keyword evidence="3" id="KW-1185">Reference proteome</keyword>
<dbReference type="Gramene" id="TraesRN6D0100752700.1">
    <property type="protein sequence ID" value="TraesRN6D0100752700.1"/>
    <property type="gene ID" value="TraesRN6D0100752700"/>
</dbReference>
<dbReference type="Gramene" id="TraesCS6D02G305900.1">
    <property type="protein sequence ID" value="TraesCS6D02G305900.1"/>
    <property type="gene ID" value="TraesCS6D02G305900"/>
</dbReference>
<feature type="transmembrane region" description="Helical" evidence="1">
    <location>
        <begin position="62"/>
        <end position="83"/>
    </location>
</feature>
<keyword evidence="1" id="KW-0812">Transmembrane</keyword>
<dbReference type="Gramene" id="TraesWEE_scaffold_059523_01G000100.1">
    <property type="protein sequence ID" value="TraesWEE_scaffold_059523_01G000100.1"/>
    <property type="gene ID" value="TraesWEE_scaffold_059523_01G000100"/>
</dbReference>
<evidence type="ECO:0000313" key="2">
    <source>
        <dbReference type="EnsemblPlants" id="TraesCS6D02G305900.1"/>
    </source>
</evidence>
<reference evidence="2" key="2">
    <citation type="submission" date="2018-10" db="UniProtKB">
        <authorList>
            <consortium name="EnsemblPlants"/>
        </authorList>
    </citation>
    <scope>IDENTIFICATION</scope>
</reference>
<dbReference type="Proteomes" id="UP000019116">
    <property type="component" value="Chromosome 6D"/>
</dbReference>
<dbReference type="Gramene" id="TraesROB_scaffold_057390_01G000500.1">
    <property type="protein sequence ID" value="TraesROB_scaffold_057390_01G000500.1"/>
    <property type="gene ID" value="TraesROB_scaffold_057390_01G000500"/>
</dbReference>
<evidence type="ECO:0000256" key="1">
    <source>
        <dbReference type="SAM" id="Phobius"/>
    </source>
</evidence>
<keyword evidence="1" id="KW-1133">Transmembrane helix</keyword>
<proteinExistence type="predicted"/>
<dbReference type="Gramene" id="TraesCLE_scaffold_098439_01G000500.1">
    <property type="protein sequence ID" value="TraesCLE_scaffold_098439_01G000500.1"/>
    <property type="gene ID" value="TraesCLE_scaffold_098439_01G000500"/>
</dbReference>
<evidence type="ECO:0000313" key="3">
    <source>
        <dbReference type="Proteomes" id="UP000019116"/>
    </source>
</evidence>
<protein>
    <submittedName>
        <fullName evidence="2">Uncharacterized protein</fullName>
    </submittedName>
</protein>
<dbReference type="OMA" id="EVTMVRH"/>
<dbReference type="AlphaFoldDB" id="A0A3B6QLU2"/>
<dbReference type="EnsemblPlants" id="TraesCS6D02G305900.1">
    <property type="protein sequence ID" value="TraesCS6D02G305900.1"/>
    <property type="gene ID" value="TraesCS6D02G305900"/>
</dbReference>